<reference evidence="1" key="2">
    <citation type="submission" date="2015-03" db="EMBL/GenBank/DDBJ databases">
        <authorList>
            <person name="Chow C.-E.T."/>
            <person name="Winget D.M."/>
            <person name="White R.A.III."/>
            <person name="Hallam S.J."/>
            <person name="Suttle C.A."/>
        </authorList>
    </citation>
    <scope>NUCLEOTIDE SEQUENCE</scope>
    <source>
        <strain evidence="1">Anoxic3_5</strain>
    </source>
</reference>
<dbReference type="EMBL" id="KR029580">
    <property type="protein sequence ID" value="AKH46221.1"/>
    <property type="molecule type" value="Genomic_DNA"/>
</dbReference>
<organism evidence="1">
    <name type="scientific">uncultured marine virus</name>
    <dbReference type="NCBI Taxonomy" id="186617"/>
    <lineage>
        <taxon>Viruses</taxon>
        <taxon>environmental samples</taxon>
    </lineage>
</organism>
<reference evidence="1" key="1">
    <citation type="journal article" date="2015" name="Front. Microbiol.">
        <title>Combining genomic sequencing methods to explore viral diversity and reveal potential virus-host interactions.</title>
        <authorList>
            <person name="Chow C.E."/>
            <person name="Winget D.M."/>
            <person name="White R.A.III."/>
            <person name="Hallam S.J."/>
            <person name="Suttle C.A."/>
        </authorList>
    </citation>
    <scope>NUCLEOTIDE SEQUENCE</scope>
    <source>
        <strain evidence="1">Anoxic3_5</strain>
    </source>
</reference>
<protein>
    <submittedName>
        <fullName evidence="1">Uncharacterized protein</fullName>
    </submittedName>
</protein>
<proteinExistence type="predicted"/>
<accession>A0A0F7L5E9</accession>
<sequence>MEQMTLKQTLSQHYDAMALSFFEMVDNLVVAADDWAIDNSMQIDAFQEVLTFLKRKLP</sequence>
<evidence type="ECO:0000313" key="1">
    <source>
        <dbReference type="EMBL" id="AKH46221.1"/>
    </source>
</evidence>
<name>A0A0F7L5E9_9VIRU</name>